<dbReference type="GO" id="GO:0003951">
    <property type="term" value="F:NAD+ kinase activity"/>
    <property type="evidence" value="ECO:0007669"/>
    <property type="project" value="InterPro"/>
</dbReference>
<proteinExistence type="predicted"/>
<reference evidence="2" key="4">
    <citation type="submission" date="2020-09" db="EMBL/GenBank/DDBJ databases">
        <authorList>
            <person name="Sun Q."/>
            <person name="Ohkuma M."/>
        </authorList>
    </citation>
    <scope>NUCLEOTIDE SEQUENCE</scope>
    <source>
        <strain evidence="2">JCM 31740</strain>
    </source>
</reference>
<evidence type="ECO:0000313" key="1">
    <source>
        <dbReference type="EMBL" id="BBD72679.1"/>
    </source>
</evidence>
<dbReference type="Proteomes" id="UP000616143">
    <property type="component" value="Unassembled WGS sequence"/>
</dbReference>
<dbReference type="RefSeq" id="WP_229768183.1">
    <property type="nucleotide sequence ID" value="NZ_AP018553.1"/>
</dbReference>
<accession>A0A348B3C7</accession>
<dbReference type="PANTHER" id="PTHR40697">
    <property type="entry name" value="ACETOIN CATABOLISM PROTEIN X"/>
    <property type="match status" value="1"/>
</dbReference>
<dbReference type="GeneID" id="38666580"/>
<reference evidence="3" key="2">
    <citation type="submission" date="2018-04" db="EMBL/GenBank/DDBJ databases">
        <title>Complete genome sequence of Sulfodiicoccus acidiphilus strain HS-1.</title>
        <authorList>
            <person name="Sakai H.D."/>
            <person name="Kurosawa N."/>
        </authorList>
    </citation>
    <scope>NUCLEOTIDE SEQUENCE [LARGE SCALE GENOMIC DNA]</scope>
    <source>
        <strain evidence="3">HS-1</strain>
    </source>
</reference>
<dbReference type="InterPro" id="IPR039065">
    <property type="entry name" value="AcoX-like"/>
</dbReference>
<dbReference type="InterPro" id="IPR016064">
    <property type="entry name" value="NAD/diacylglycerol_kinase_sf"/>
</dbReference>
<keyword evidence="1" id="KW-0808">Transferase</keyword>
<dbReference type="Gene3D" id="3.40.50.10330">
    <property type="entry name" value="Probable inorganic polyphosphate/atp-NAD kinase, domain 1"/>
    <property type="match status" value="1"/>
</dbReference>
<sequence>MTLKLGFLVNPYAGAGGRVGKKGSDGLRLINPETPNRALRFLQALEPNVKILTPQLKMGEDYVSVITTNYEVLPVGGVDTTAEDTVRAVHLMLEEGVGLIVFQGGDGTAFDVMRGLSERKVPVVGVPGGVKMHSGVFASSPENAARLVIAFLKGLAELVEADVLDADEEAYRRGEYRIVRRGTLTSINALNLLVPNKDELPSEQEELDAVANYILEKMENGVNYIIGPGRTTKRIEELLGIPTNFMSVDVVRDGKLLLRGTTYFDLMRLEGPTKIVVTPIGGQSFLFGRGNQEIGPEILKRVGREGIIVVSSLRKVRSIQCLRVDSGDPQVDSSMKGTYWVIVGYNQFFPIRTC</sequence>
<keyword evidence="1" id="KW-0418">Kinase</keyword>
<dbReference type="EMBL" id="BMQS01000009">
    <property type="protein sequence ID" value="GGT95544.1"/>
    <property type="molecule type" value="Genomic_DNA"/>
</dbReference>
<dbReference type="PIRSF" id="PIRSF016907">
    <property type="entry name" value="Kin_ATP-NAD"/>
    <property type="match status" value="1"/>
</dbReference>
<reference evidence="2" key="1">
    <citation type="journal article" date="2014" name="Int. J. Syst. Evol. Microbiol.">
        <title>Complete genome sequence of Corynebacterium casei LMG S-19264T (=DSM 44701T), isolated from a smear-ripened cheese.</title>
        <authorList>
            <consortium name="US DOE Joint Genome Institute (JGI-PGF)"/>
            <person name="Walter F."/>
            <person name="Albersmeier A."/>
            <person name="Kalinowski J."/>
            <person name="Ruckert C."/>
        </authorList>
    </citation>
    <scope>NUCLEOTIDE SEQUENCE</scope>
    <source>
        <strain evidence="2">JCM 31740</strain>
    </source>
</reference>
<evidence type="ECO:0000313" key="3">
    <source>
        <dbReference type="Proteomes" id="UP000276741"/>
    </source>
</evidence>
<dbReference type="Proteomes" id="UP000276741">
    <property type="component" value="Chromosome"/>
</dbReference>
<gene>
    <name evidence="2" type="ORF">GCM10007116_11380</name>
    <name evidence="1" type="ORF">HS1genome_1068</name>
</gene>
<dbReference type="AlphaFoldDB" id="A0A348B3C7"/>
<organism evidence="1 3">
    <name type="scientific">Sulfodiicoccus acidiphilus</name>
    <dbReference type="NCBI Taxonomy" id="1670455"/>
    <lineage>
        <taxon>Archaea</taxon>
        <taxon>Thermoproteota</taxon>
        <taxon>Thermoprotei</taxon>
        <taxon>Sulfolobales</taxon>
        <taxon>Sulfolobaceae</taxon>
        <taxon>Sulfodiicoccus</taxon>
    </lineage>
</organism>
<dbReference type="SUPFAM" id="SSF111331">
    <property type="entry name" value="NAD kinase/diacylglycerol kinase-like"/>
    <property type="match status" value="1"/>
</dbReference>
<evidence type="ECO:0000313" key="2">
    <source>
        <dbReference type="EMBL" id="GGT95544.1"/>
    </source>
</evidence>
<dbReference type="GO" id="GO:0006741">
    <property type="term" value="P:NADP+ biosynthetic process"/>
    <property type="evidence" value="ECO:0007669"/>
    <property type="project" value="InterPro"/>
</dbReference>
<dbReference type="KEGG" id="sacd:HS1genome_1068"/>
<dbReference type="PANTHER" id="PTHR40697:SF2">
    <property type="entry name" value="ATP-NAD KINASE-RELATED"/>
    <property type="match status" value="1"/>
</dbReference>
<dbReference type="Pfam" id="PF01513">
    <property type="entry name" value="NAD_kinase"/>
    <property type="match status" value="1"/>
</dbReference>
<dbReference type="InterPro" id="IPR002504">
    <property type="entry name" value="NADK"/>
</dbReference>
<dbReference type="EMBL" id="AP018553">
    <property type="protein sequence ID" value="BBD72679.1"/>
    <property type="molecule type" value="Genomic_DNA"/>
</dbReference>
<keyword evidence="3" id="KW-1185">Reference proteome</keyword>
<reference evidence="1" key="3">
    <citation type="journal article" date="2019" name="BMC Res. Notes">
        <title>Complete genome sequence of the Sulfodiicoccus acidiphilus strain HS-1T, the first crenarchaeon that lacks polB3, isolated from an acidic hot spring in Ohwaku-dani, Hakone, Japan.</title>
        <authorList>
            <person name="Sakai H.D."/>
            <person name="Kurosawa N."/>
        </authorList>
    </citation>
    <scope>NUCLEOTIDE SEQUENCE</scope>
    <source>
        <strain evidence="1">HS-1</strain>
    </source>
</reference>
<dbReference type="InterPro" id="IPR017438">
    <property type="entry name" value="ATP-NAD_kinase_N"/>
</dbReference>
<protein>
    <submittedName>
        <fullName evidence="1">ATP-NAD kinase</fullName>
    </submittedName>
</protein>
<dbReference type="Pfam" id="PF20143">
    <property type="entry name" value="NAD_kinase_C"/>
    <property type="match status" value="1"/>
</dbReference>
<name>A0A348B3C7_9CREN</name>
<dbReference type="InterPro" id="IPR011386">
    <property type="entry name" value="Put_ATP-NAD_kin"/>
</dbReference>